<comment type="caution">
    <text evidence="1">The sequence shown here is derived from an EMBL/GenBank/DDBJ whole genome shotgun (WGS) entry which is preliminary data.</text>
</comment>
<reference evidence="1 2" key="1">
    <citation type="submission" date="2018-11" db="EMBL/GenBank/DDBJ databases">
        <title>Species Designations Belie Phenotypic and Genotypic Heterogeneity in Oral Streptococci.</title>
        <authorList>
            <person name="Velsko I."/>
        </authorList>
    </citation>
    <scope>NUCLEOTIDE SEQUENCE [LARGE SCALE GENOMIC DNA]</scope>
    <source>
        <strain evidence="1 2">A52</strain>
    </source>
</reference>
<evidence type="ECO:0000313" key="2">
    <source>
        <dbReference type="Proteomes" id="UP000270868"/>
    </source>
</evidence>
<name>A0A428GTH1_STRCR</name>
<evidence type="ECO:0000313" key="1">
    <source>
        <dbReference type="EMBL" id="RSJ85445.1"/>
    </source>
</evidence>
<dbReference type="EMBL" id="RJPS01000110">
    <property type="protein sequence ID" value="RSJ85445.1"/>
    <property type="molecule type" value="Genomic_DNA"/>
</dbReference>
<gene>
    <name evidence="1" type="ORF">D8792_10380</name>
</gene>
<evidence type="ECO:0008006" key="3">
    <source>
        <dbReference type="Google" id="ProtNLM"/>
    </source>
</evidence>
<sequence length="92" mass="10283">MKKLIHLRKDASGIIQHGKYGLEEIKPDVLSLEWNYDGQKVQAIFNQSTENYLVEDSDAVALASHCQILSGQLHILPKGFVIFAEDLESATN</sequence>
<organism evidence="1 2">
    <name type="scientific">Streptococcus cristatus</name>
    <dbReference type="NCBI Taxonomy" id="45634"/>
    <lineage>
        <taxon>Bacteria</taxon>
        <taxon>Bacillati</taxon>
        <taxon>Bacillota</taxon>
        <taxon>Bacilli</taxon>
        <taxon>Lactobacillales</taxon>
        <taxon>Streptococcaceae</taxon>
        <taxon>Streptococcus</taxon>
    </lineage>
</organism>
<protein>
    <recommendedName>
        <fullName evidence="3">Neopullulanase</fullName>
    </recommendedName>
</protein>
<dbReference type="AlphaFoldDB" id="A0A428GTH1"/>
<proteinExistence type="predicted"/>
<dbReference type="Proteomes" id="UP000270868">
    <property type="component" value="Unassembled WGS sequence"/>
</dbReference>
<accession>A0A428GTH1</accession>